<organism evidence="4 5">
    <name type="scientific">Heyndrickxia coagulans</name>
    <name type="common">Weizmannia coagulans</name>
    <dbReference type="NCBI Taxonomy" id="1398"/>
    <lineage>
        <taxon>Bacteria</taxon>
        <taxon>Bacillati</taxon>
        <taxon>Bacillota</taxon>
        <taxon>Bacilli</taxon>
        <taxon>Bacillales</taxon>
        <taxon>Bacillaceae</taxon>
        <taxon>Heyndrickxia</taxon>
    </lineage>
</organism>
<feature type="transmembrane region" description="Helical" evidence="2">
    <location>
        <begin position="87"/>
        <end position="105"/>
    </location>
</feature>
<evidence type="ECO:0000256" key="1">
    <source>
        <dbReference type="ARBA" id="ARBA00022679"/>
    </source>
</evidence>
<dbReference type="CDD" id="cd03801">
    <property type="entry name" value="GT4_PimA-like"/>
    <property type="match status" value="1"/>
</dbReference>
<dbReference type="PANTHER" id="PTHR46401">
    <property type="entry name" value="GLYCOSYLTRANSFERASE WBBK-RELATED"/>
    <property type="match status" value="1"/>
</dbReference>
<dbReference type="InterPro" id="IPR001296">
    <property type="entry name" value="Glyco_trans_1"/>
</dbReference>
<protein>
    <submittedName>
        <fullName evidence="4">Glycosyltransferase, group 1 family protein</fullName>
    </submittedName>
</protein>
<evidence type="ECO:0000256" key="2">
    <source>
        <dbReference type="SAM" id="Phobius"/>
    </source>
</evidence>
<keyword evidence="2" id="KW-0812">Transmembrane</keyword>
<keyword evidence="2" id="KW-1133">Transmembrane helix</keyword>
<feature type="domain" description="Glycosyl transferase family 1" evidence="3">
    <location>
        <begin position="187"/>
        <end position="346"/>
    </location>
</feature>
<evidence type="ECO:0000313" key="4">
    <source>
        <dbReference type="EMBL" id="KWZ85249.1"/>
    </source>
</evidence>
<evidence type="ECO:0000259" key="3">
    <source>
        <dbReference type="Pfam" id="PF00534"/>
    </source>
</evidence>
<dbReference type="PATRIC" id="fig|1398.22.peg.539"/>
<dbReference type="GO" id="GO:0016757">
    <property type="term" value="F:glycosyltransferase activity"/>
    <property type="evidence" value="ECO:0007669"/>
    <property type="project" value="InterPro"/>
</dbReference>
<evidence type="ECO:0000313" key="5">
    <source>
        <dbReference type="Proteomes" id="UP000070376"/>
    </source>
</evidence>
<dbReference type="SUPFAM" id="SSF53756">
    <property type="entry name" value="UDP-Glycosyltransferase/glycogen phosphorylase"/>
    <property type="match status" value="1"/>
</dbReference>
<dbReference type="PANTHER" id="PTHR46401:SF2">
    <property type="entry name" value="GLYCOSYLTRANSFERASE WBBK-RELATED"/>
    <property type="match status" value="1"/>
</dbReference>
<name>A0A133KZW0_HEYCO</name>
<gene>
    <name evidence="4" type="ORF">HMPREF3213_00543</name>
</gene>
<accession>A0A133KZW0</accession>
<dbReference type="Proteomes" id="UP000070376">
    <property type="component" value="Unassembled WGS sequence"/>
</dbReference>
<keyword evidence="2" id="KW-0472">Membrane</keyword>
<dbReference type="AlphaFoldDB" id="A0A133KZW0"/>
<reference evidence="5" key="1">
    <citation type="submission" date="2016-01" db="EMBL/GenBank/DDBJ databases">
        <authorList>
            <person name="Mitreva M."/>
            <person name="Pepin K.H."/>
            <person name="Mihindukulasuriya K.A."/>
            <person name="Fulton R."/>
            <person name="Fronick C."/>
            <person name="O'Laughlin M."/>
            <person name="Miner T."/>
            <person name="Herter B."/>
            <person name="Rosa B.A."/>
            <person name="Cordes M."/>
            <person name="Tomlinson C."/>
            <person name="Wollam A."/>
            <person name="Palsikar V.B."/>
            <person name="Mardis E.R."/>
            <person name="Wilson R.K."/>
        </authorList>
    </citation>
    <scope>NUCLEOTIDE SEQUENCE [LARGE SCALE GENOMIC DNA]</scope>
    <source>
        <strain evidence="5">GED7749B</strain>
    </source>
</reference>
<dbReference type="Gene3D" id="3.40.50.2000">
    <property type="entry name" value="Glycogen Phosphorylase B"/>
    <property type="match status" value="2"/>
</dbReference>
<dbReference type="Pfam" id="PF00534">
    <property type="entry name" value="Glycos_transf_1"/>
    <property type="match status" value="1"/>
</dbReference>
<dbReference type="EMBL" id="LRPN01000018">
    <property type="protein sequence ID" value="KWZ85249.1"/>
    <property type="molecule type" value="Genomic_DNA"/>
</dbReference>
<dbReference type="RefSeq" id="WP_061086460.1">
    <property type="nucleotide sequence ID" value="NZ_KQ955800.1"/>
</dbReference>
<keyword evidence="1 4" id="KW-0808">Transferase</keyword>
<sequence length="368" mass="42914">MKKINILLVGFNLDGAMGDNYYQLSKSLIKFKEHNWFGLSKRDKRINIKNANFKEVLLVDYNKRNIISLFKNIFKINKFIKSNKIDIIFLITPNLIFNVFISIAFKKKKIIYFLHDPTPHSGEKFLRRYTLNMQNKIVTSLSQIIVVASYSQMKEIRNSNILNLNKKRIETIELGLLNNLVFSELNKKNTDIVEDIDVLFFGRIEHYKGLDILADALEFLETQKKKVKCYIVGKGKIIDFIKSSQIDLFEINNTYVEDYELASLIKRAKIVVFPYKNATGTQTVQTVYFYQKPVIASNTGSFSDYIIDGETGILFEKNDYKELAKSIDYLLENEKTRRIMGSNGKNLLSERFNMDIVAKKYIRLFEEN</sequence>
<comment type="caution">
    <text evidence="4">The sequence shown here is derived from an EMBL/GenBank/DDBJ whole genome shotgun (WGS) entry which is preliminary data.</text>
</comment>
<proteinExistence type="predicted"/>